<evidence type="ECO:0000313" key="3">
    <source>
        <dbReference type="EMBL" id="SPE77704.1"/>
    </source>
</evidence>
<reference evidence="3 4" key="1">
    <citation type="submission" date="2018-02" db="EMBL/GenBank/DDBJ databases">
        <authorList>
            <person name="Cohen D.B."/>
            <person name="Kent A.D."/>
        </authorList>
    </citation>
    <scope>NUCLEOTIDE SEQUENCE [LARGE SCALE GENOMIC DNA]</scope>
    <source>
        <strain evidence="3">CIP109753</strain>
    </source>
</reference>
<evidence type="ECO:0000313" key="4">
    <source>
        <dbReference type="Proteomes" id="UP000238180"/>
    </source>
</evidence>
<feature type="transmembrane region" description="Helical" evidence="1">
    <location>
        <begin position="10"/>
        <end position="29"/>
    </location>
</feature>
<dbReference type="RefSeq" id="WP_105196330.1">
    <property type="nucleotide sequence ID" value="NZ_OLKH01000095.1"/>
</dbReference>
<dbReference type="EMBL" id="OLKH01000095">
    <property type="protein sequence ID" value="SPE77704.1"/>
    <property type="molecule type" value="Genomic_DNA"/>
</dbReference>
<dbReference type="Proteomes" id="UP000238180">
    <property type="component" value="Unassembled WGS sequence"/>
</dbReference>
<dbReference type="GO" id="GO:0090313">
    <property type="term" value="P:regulation of protein targeting to membrane"/>
    <property type="evidence" value="ECO:0007669"/>
    <property type="project" value="TreeGrafter"/>
</dbReference>
<dbReference type="Pfam" id="PF05170">
    <property type="entry name" value="AsmA"/>
    <property type="match status" value="1"/>
</dbReference>
<sequence length="905" mass="101927">MLQYIKKFKWLITGCFFIVLTIISLPFLFPDFITQKVKEYANQHIKGNINFSDAQLSIIEHFPALTLSFEDFQLTGAAPFEQINLIKSDEIAFGIDVQELLKGKIHINKLFLDNAEINVLVDKKGHANYNVYESKPNNQTKKEEDTFIELKQIAINNAHIKYNDASAQVMVDALGFDYFGNGSLKNKIFEIKTKASIEAFDFTFKGEEYLKNKKVDADLVTKVNTQSLAFVFQQDNLMINKLPVDFTGNFDFLPNGYRMNFLIKTENSNLEDIFTALPPKLITWMEKTTLKGTTDAVLSLKGDFITDQNKKPNMKLDLNLKNGFIQYDGAPFPLEKFNTDLHIQLPQLNPELLSVKIPVIHFDIGKGHLNGKLETVGLSKPNIKANLDTDLDLNYLNQAIGFLPDYQLKGNLNTHLSIQGVLDTKQNKLPLTKAFCYLKDGYLKTPFYPKPIEKINAIVDLNIKKNLQTTQVILKPLRFFFEGQPLTIKANISDMTNAKYQVSANGGINFGKIYKVFGTKGHTIEGFAQGAVYLKGKQSDAQLGHYNKLINKGKFYLSNVRTTSEYLPLPFYITKGIFTFNNDQLQFTNFNAKYGHSNLKFNGYVQNIVNFLTQDKGVLKGQFQLQAPYLNVNEWMMPVNNKLKSNTSTKETIKGVVMLPKNLDLNFDASVDRILFDDLNIKCLQGKTKLKNGEITIANGSCLVIDSPVIFAGNYKAKNTKRAQFGMDLSVEEFDVKKAYKEIKLFREMATAAANAEGIISLKYQLKGILNDDMFPIFPSLQGGGVVGVKKVKLNGFKLLKAVSNSTGHSGIDSGEVNDFEIKTCIQNNLMEIDRFKFKIAGFRPRIEGTTSLDGKLALKMRLGLPPMGIIGIPLKIEGTKDKPKVRLGSKVNQLENEQYKEEGE</sequence>
<name>A0A2N9PBH4_9FLAO</name>
<dbReference type="InterPro" id="IPR007844">
    <property type="entry name" value="AsmA"/>
</dbReference>
<proteinExistence type="predicted"/>
<keyword evidence="1" id="KW-0472">Membrane</keyword>
<dbReference type="AlphaFoldDB" id="A0A2N9PBH4"/>
<dbReference type="PANTHER" id="PTHR30441">
    <property type="entry name" value="DUF748 DOMAIN-CONTAINING PROTEIN"/>
    <property type="match status" value="1"/>
</dbReference>
<organism evidence="3 4">
    <name type="scientific">Flavobacterium columnare</name>
    <dbReference type="NCBI Taxonomy" id="996"/>
    <lineage>
        <taxon>Bacteria</taxon>
        <taxon>Pseudomonadati</taxon>
        <taxon>Bacteroidota</taxon>
        <taxon>Flavobacteriia</taxon>
        <taxon>Flavobacteriales</taxon>
        <taxon>Flavobacteriaceae</taxon>
        <taxon>Flavobacterium</taxon>
    </lineage>
</organism>
<protein>
    <submittedName>
        <fullName evidence="3">AsmA family protein</fullName>
    </submittedName>
</protein>
<accession>A0A2N9PBH4</accession>
<evidence type="ECO:0000259" key="2">
    <source>
        <dbReference type="Pfam" id="PF05170"/>
    </source>
</evidence>
<dbReference type="InterPro" id="IPR052894">
    <property type="entry name" value="AsmA-related"/>
</dbReference>
<dbReference type="PANTHER" id="PTHR30441:SF8">
    <property type="entry name" value="DUF748 DOMAIN-CONTAINING PROTEIN"/>
    <property type="match status" value="1"/>
</dbReference>
<evidence type="ECO:0000256" key="1">
    <source>
        <dbReference type="SAM" id="Phobius"/>
    </source>
</evidence>
<keyword evidence="1" id="KW-0812">Transmembrane</keyword>
<feature type="domain" description="AsmA" evidence="2">
    <location>
        <begin position="17"/>
        <end position="171"/>
    </location>
</feature>
<keyword evidence="1" id="KW-1133">Transmembrane helix</keyword>
<gene>
    <name evidence="3" type="ORF">FLACOL_01703</name>
</gene>
<dbReference type="GO" id="GO:0005886">
    <property type="term" value="C:plasma membrane"/>
    <property type="evidence" value="ECO:0007669"/>
    <property type="project" value="TreeGrafter"/>
</dbReference>